<protein>
    <recommendedName>
        <fullName evidence="3">Spermidine/putrescine-binding periplasmic protein</fullName>
    </recommendedName>
</protein>
<dbReference type="PRINTS" id="PR00909">
    <property type="entry name" value="SPERMDNBNDNG"/>
</dbReference>
<dbReference type="PANTHER" id="PTHR30006:SF2">
    <property type="entry name" value="ABC TRANSPORTER SUBSTRATE-BINDING PROTEIN"/>
    <property type="match status" value="1"/>
</dbReference>
<dbReference type="GO" id="GO:0015846">
    <property type="term" value="P:polyamine transport"/>
    <property type="evidence" value="ECO:0007669"/>
    <property type="project" value="InterPro"/>
</dbReference>
<dbReference type="SUPFAM" id="SSF53850">
    <property type="entry name" value="Periplasmic binding protein-like II"/>
    <property type="match status" value="1"/>
</dbReference>
<sequence>MAFTPDITAQAVRANLLEPLDGSKIDGFSDLSTVLVEHAGIDGTTYGLPLTTGSTGLAYRTDKISTPPTDWSDLFDPEYCGHVGLPPLTYNPGLEMLAGLIQENGGSMSDQAPVDQAFDQLAQLQGCVSTYPADSGSMQTALQNGDAWIVPWWDGRVFAMAQQGVPVDFVYPASGAVGALTSYYLARGSQNSDLAYEFLNELAKPENQQVFAEGTWYAASNENNTYSSDFADKIRYGNEVYEGFAWVDYDAVVPQLNAWQEKWNELFS</sequence>
<evidence type="ECO:0000256" key="1">
    <source>
        <dbReference type="ARBA" id="ARBA00022729"/>
    </source>
</evidence>
<comment type="caution">
    <text evidence="2">The sequence shown here is derived from an EMBL/GenBank/DDBJ whole genome shotgun (WGS) entry which is preliminary data.</text>
</comment>
<evidence type="ECO:0000313" key="2">
    <source>
        <dbReference type="EMBL" id="MPM60398.1"/>
    </source>
</evidence>
<gene>
    <name evidence="2" type="ORF">SDC9_107249</name>
</gene>
<evidence type="ECO:0008006" key="3">
    <source>
        <dbReference type="Google" id="ProtNLM"/>
    </source>
</evidence>
<dbReference type="GO" id="GO:0019808">
    <property type="term" value="F:polyamine binding"/>
    <property type="evidence" value="ECO:0007669"/>
    <property type="project" value="InterPro"/>
</dbReference>
<organism evidence="2">
    <name type="scientific">bioreactor metagenome</name>
    <dbReference type="NCBI Taxonomy" id="1076179"/>
    <lineage>
        <taxon>unclassified sequences</taxon>
        <taxon>metagenomes</taxon>
        <taxon>ecological metagenomes</taxon>
    </lineage>
</organism>
<dbReference type="EMBL" id="VSSQ01017782">
    <property type="protein sequence ID" value="MPM60398.1"/>
    <property type="molecule type" value="Genomic_DNA"/>
</dbReference>
<keyword evidence="1" id="KW-0732">Signal</keyword>
<dbReference type="Pfam" id="PF13416">
    <property type="entry name" value="SBP_bac_8"/>
    <property type="match status" value="1"/>
</dbReference>
<dbReference type="Gene3D" id="3.40.190.10">
    <property type="entry name" value="Periplasmic binding protein-like II"/>
    <property type="match status" value="2"/>
</dbReference>
<accession>A0A645B5Q1</accession>
<dbReference type="GO" id="GO:0030288">
    <property type="term" value="C:outer membrane-bounded periplasmic space"/>
    <property type="evidence" value="ECO:0007669"/>
    <property type="project" value="TreeGrafter"/>
</dbReference>
<dbReference type="AlphaFoldDB" id="A0A645B5Q1"/>
<dbReference type="PANTHER" id="PTHR30006">
    <property type="entry name" value="THIAMINE-BINDING PERIPLASMIC PROTEIN-RELATED"/>
    <property type="match status" value="1"/>
</dbReference>
<dbReference type="InterPro" id="IPR006059">
    <property type="entry name" value="SBP"/>
</dbReference>
<proteinExistence type="predicted"/>
<dbReference type="InterPro" id="IPR001188">
    <property type="entry name" value="Sperm_putr-bd"/>
</dbReference>
<reference evidence="2" key="1">
    <citation type="submission" date="2019-08" db="EMBL/GenBank/DDBJ databases">
        <authorList>
            <person name="Kucharzyk K."/>
            <person name="Murdoch R.W."/>
            <person name="Higgins S."/>
            <person name="Loffler F."/>
        </authorList>
    </citation>
    <scope>NUCLEOTIDE SEQUENCE</scope>
</reference>
<dbReference type="GO" id="GO:0030975">
    <property type="term" value="F:thiamine binding"/>
    <property type="evidence" value="ECO:0007669"/>
    <property type="project" value="TreeGrafter"/>
</dbReference>
<name>A0A645B5Q1_9ZZZZ</name>
<dbReference type="GO" id="GO:0015888">
    <property type="term" value="P:thiamine transport"/>
    <property type="evidence" value="ECO:0007669"/>
    <property type="project" value="TreeGrafter"/>
</dbReference>
<dbReference type="GO" id="GO:0030976">
    <property type="term" value="F:thiamine pyrophosphate binding"/>
    <property type="evidence" value="ECO:0007669"/>
    <property type="project" value="TreeGrafter"/>
</dbReference>